<dbReference type="InterPro" id="IPR017946">
    <property type="entry name" value="PLC-like_Pdiesterase_TIM-brl"/>
</dbReference>
<dbReference type="EMBL" id="JBAHYK010002505">
    <property type="protein sequence ID" value="KAL0564936.1"/>
    <property type="molecule type" value="Genomic_DNA"/>
</dbReference>
<dbReference type="Proteomes" id="UP001465976">
    <property type="component" value="Unassembled WGS sequence"/>
</dbReference>
<name>A0ABR3EPY9_9AGAR</name>
<evidence type="ECO:0000313" key="2">
    <source>
        <dbReference type="EMBL" id="KAL0564936.1"/>
    </source>
</evidence>
<reference evidence="2 3" key="1">
    <citation type="submission" date="2024-02" db="EMBL/GenBank/DDBJ databases">
        <title>A draft genome for the cacao thread blight pathogen Marasmius crinis-equi.</title>
        <authorList>
            <person name="Cohen S.P."/>
            <person name="Baruah I.K."/>
            <person name="Amoako-Attah I."/>
            <person name="Bukari Y."/>
            <person name="Meinhardt L.W."/>
            <person name="Bailey B.A."/>
        </authorList>
    </citation>
    <scope>NUCLEOTIDE SEQUENCE [LARGE SCALE GENOMIC DNA]</scope>
    <source>
        <strain evidence="2 3">GH-76</strain>
    </source>
</reference>
<dbReference type="PANTHER" id="PTHR13593">
    <property type="match status" value="1"/>
</dbReference>
<keyword evidence="3" id="KW-1185">Reference proteome</keyword>
<feature type="domain" description="Phosphatidylinositol-specific phospholipase C X" evidence="1">
    <location>
        <begin position="125"/>
        <end position="271"/>
    </location>
</feature>
<dbReference type="InterPro" id="IPR051057">
    <property type="entry name" value="PI-PLC_domain"/>
</dbReference>
<dbReference type="SUPFAM" id="SSF51695">
    <property type="entry name" value="PLC-like phosphodiesterases"/>
    <property type="match status" value="1"/>
</dbReference>
<evidence type="ECO:0000259" key="1">
    <source>
        <dbReference type="SMART" id="SM00148"/>
    </source>
</evidence>
<protein>
    <recommendedName>
        <fullName evidence="1">Phosphatidylinositol-specific phospholipase C X domain-containing protein</fullName>
    </recommendedName>
</protein>
<organism evidence="2 3">
    <name type="scientific">Marasmius crinis-equi</name>
    <dbReference type="NCBI Taxonomy" id="585013"/>
    <lineage>
        <taxon>Eukaryota</taxon>
        <taxon>Fungi</taxon>
        <taxon>Dikarya</taxon>
        <taxon>Basidiomycota</taxon>
        <taxon>Agaricomycotina</taxon>
        <taxon>Agaricomycetes</taxon>
        <taxon>Agaricomycetidae</taxon>
        <taxon>Agaricales</taxon>
        <taxon>Marasmiineae</taxon>
        <taxon>Marasmiaceae</taxon>
        <taxon>Marasmius</taxon>
    </lineage>
</organism>
<dbReference type="InterPro" id="IPR000909">
    <property type="entry name" value="PLipase_C_PInositol-sp_X_dom"/>
</dbReference>
<gene>
    <name evidence="2" type="ORF">V5O48_017101</name>
</gene>
<dbReference type="Gene3D" id="3.20.20.190">
    <property type="entry name" value="Phosphatidylinositol (PI) phosphodiesterase"/>
    <property type="match status" value="1"/>
</dbReference>
<dbReference type="PANTHER" id="PTHR13593:SF148">
    <property type="entry name" value="PHOSPHATIDYLINOSITOL-SPECIFIC PHOSPHOLIPASE C X DOMAIN-CONTAINING PROTEIN"/>
    <property type="match status" value="1"/>
</dbReference>
<proteinExistence type="predicted"/>
<sequence length="368" mass="40723">MLKLTFLNLTDQEITCSWQSQSRTAPYQQQVKLVSHSTTAEISKRGCRHLSFSVGSGNKEADAEDIQAVGPVMEIALSLSSTWHVVKVPEECPWTMYSTKVAKKHYQLTIFPRRNLAAFLSEIPDSVPLSSVLLPGTHDTMAFYGWPVSQCQTLDTPLNVQLQSGIRVLDIRLALVKGALIAYHGVYPQKTPFAAILAVLHAFLTSPSPSSRETVVMSIKQEDFSNTPSRDFSKAVHDEIAASPGGLEMFYLDDRVPTLGEVRGRVVMFSRFNGWDDVWPQAKVGMHPTTWPDSAREGFEWDCAGTTVRTHDWYSIPSFLSIPEKVELATRILVPPESKPTLSIAFLSASSFPLAAPPTIAQGFGWPK</sequence>
<feature type="non-terminal residue" evidence="2">
    <location>
        <position position="368"/>
    </location>
</feature>
<comment type="caution">
    <text evidence="2">The sequence shown here is derived from an EMBL/GenBank/DDBJ whole genome shotgun (WGS) entry which is preliminary data.</text>
</comment>
<dbReference type="SMART" id="SM00148">
    <property type="entry name" value="PLCXc"/>
    <property type="match status" value="1"/>
</dbReference>
<evidence type="ECO:0000313" key="3">
    <source>
        <dbReference type="Proteomes" id="UP001465976"/>
    </source>
</evidence>
<accession>A0ABR3EPY9</accession>
<dbReference type="PROSITE" id="PS50007">
    <property type="entry name" value="PIPLC_X_DOMAIN"/>
    <property type="match status" value="1"/>
</dbReference>